<dbReference type="InterPro" id="IPR018247">
    <property type="entry name" value="EF_Hand_1_Ca_BS"/>
</dbReference>
<dbReference type="Gene3D" id="1.10.238.10">
    <property type="entry name" value="EF-hand"/>
    <property type="match status" value="1"/>
</dbReference>
<evidence type="ECO:0000256" key="18">
    <source>
        <dbReference type="ARBA" id="ARBA00041032"/>
    </source>
</evidence>
<evidence type="ECO:0000256" key="9">
    <source>
        <dbReference type="ARBA" id="ARBA00022723"/>
    </source>
</evidence>
<evidence type="ECO:0000256" key="11">
    <source>
        <dbReference type="ARBA" id="ARBA00022837"/>
    </source>
</evidence>
<protein>
    <recommendedName>
        <fullName evidence="18">Calcineurin B homologous protein 3</fullName>
    </recommendedName>
    <alternativeName>
        <fullName evidence="19">Tescalcin</fullName>
    </alternativeName>
</protein>
<keyword evidence="12" id="KW-0649">Protein kinase inhibitor</keyword>
<comment type="similarity">
    <text evidence="17">Belongs to the calcineurin regulatory subunit family. CHP subfamily.</text>
</comment>
<evidence type="ECO:0000256" key="17">
    <source>
        <dbReference type="ARBA" id="ARBA00038164"/>
    </source>
</evidence>
<feature type="domain" description="EF-hand" evidence="21">
    <location>
        <begin position="271"/>
        <end position="306"/>
    </location>
</feature>
<feature type="region of interest" description="Disordered" evidence="20">
    <location>
        <begin position="134"/>
        <end position="180"/>
    </location>
</feature>
<keyword evidence="15" id="KW-0966">Cell projection</keyword>
<dbReference type="PANTHER" id="PTHR46823">
    <property type="entry name" value="CALCINEURIN B HOMOLOGOUS PROTEIN 3"/>
    <property type="match status" value="1"/>
</dbReference>
<comment type="subcellular location">
    <subcellularLocation>
        <location evidence="3">Cell projection</location>
        <location evidence="3">Lamellipodium</location>
    </subcellularLocation>
    <subcellularLocation>
        <location evidence="4">Cell projection</location>
        <location evidence="4">Ruffle membrane</location>
    </subcellularLocation>
    <subcellularLocation>
        <location evidence="2">Cytoplasm</location>
    </subcellularLocation>
    <subcellularLocation>
        <location evidence="5">Membrane</location>
        <topology evidence="5">Lipid-anchor</topology>
    </subcellularLocation>
    <subcellularLocation>
        <location evidence="1">Nucleus</location>
    </subcellularLocation>
</comment>
<dbReference type="InterPro" id="IPR011992">
    <property type="entry name" value="EF-hand-dom_pair"/>
</dbReference>
<evidence type="ECO:0000256" key="6">
    <source>
        <dbReference type="ARBA" id="ARBA00022475"/>
    </source>
</evidence>
<evidence type="ECO:0000256" key="5">
    <source>
        <dbReference type="ARBA" id="ARBA00004635"/>
    </source>
</evidence>
<evidence type="ECO:0000256" key="1">
    <source>
        <dbReference type="ARBA" id="ARBA00004123"/>
    </source>
</evidence>
<dbReference type="InterPro" id="IPR052490">
    <property type="entry name" value="CHP3"/>
</dbReference>
<dbReference type="GO" id="GO:0005634">
    <property type="term" value="C:nucleus"/>
    <property type="evidence" value="ECO:0007669"/>
    <property type="project" value="UniProtKB-SubCell"/>
</dbReference>
<evidence type="ECO:0000256" key="7">
    <source>
        <dbReference type="ARBA" id="ARBA00022490"/>
    </source>
</evidence>
<proteinExistence type="inferred from homology"/>
<feature type="region of interest" description="Disordered" evidence="20">
    <location>
        <begin position="1"/>
        <end position="32"/>
    </location>
</feature>
<dbReference type="GO" id="GO:0032587">
    <property type="term" value="C:ruffle membrane"/>
    <property type="evidence" value="ECO:0007669"/>
    <property type="project" value="UniProtKB-SubCell"/>
</dbReference>
<feature type="compositionally biased region" description="Basic and acidic residues" evidence="20">
    <location>
        <begin position="1"/>
        <end position="16"/>
    </location>
</feature>
<reference evidence="22" key="2">
    <citation type="submission" date="2025-08" db="UniProtKB">
        <authorList>
            <consortium name="Ensembl"/>
        </authorList>
    </citation>
    <scope>IDENTIFICATION</scope>
</reference>
<keyword evidence="16" id="KW-0449">Lipoprotein</keyword>
<dbReference type="PROSITE" id="PS50222">
    <property type="entry name" value="EF_HAND_2"/>
    <property type="match status" value="1"/>
</dbReference>
<dbReference type="AlphaFoldDB" id="A0A7N4PV89"/>
<keyword evidence="8" id="KW-0519">Myristate</keyword>
<sequence>KLFRAVGEERERERGRVRGYSPPPNLQPPSREAWEPLLTSRSAPLALLQSREHGRLLDPADARARARLSPTLSILAGAPSPPVTGLLAPSPLAPGLLLGRSPGCSAEPALAPAGRGTRGGRCCRCCSRGALPRGAVLRAPPRPRPRSPAQLGAPQGSRVKGCRPRRLLPGSVPRPAPRPAPFCEDGLFPVHVRGGPRTREQDRFKENFNNIPDLELNPIRSKIIRAFFDNRNLRKAPNGLADEINFEDFLTIMSYFRPIETNMDEEQLEHCRKEKLRFLFHMYDSDSDGRITLEEYRNVVEELLSGNPHIEKESARSIADGAMMEAASVCVGQMQPDQVYEGITFDDFLKIWQGIDIETKMHVRFLNMETIALCH</sequence>
<evidence type="ECO:0000256" key="14">
    <source>
        <dbReference type="ARBA" id="ARBA00023242"/>
    </source>
</evidence>
<evidence type="ECO:0000256" key="2">
    <source>
        <dbReference type="ARBA" id="ARBA00004496"/>
    </source>
</evidence>
<keyword evidence="6" id="KW-1003">Cell membrane</keyword>
<evidence type="ECO:0000256" key="13">
    <source>
        <dbReference type="ARBA" id="ARBA00023136"/>
    </source>
</evidence>
<keyword evidence="14" id="KW-0539">Nucleus</keyword>
<evidence type="ECO:0000256" key="3">
    <source>
        <dbReference type="ARBA" id="ARBA00004510"/>
    </source>
</evidence>
<evidence type="ECO:0000256" key="10">
    <source>
        <dbReference type="ARBA" id="ARBA00022782"/>
    </source>
</evidence>
<evidence type="ECO:0000313" key="23">
    <source>
        <dbReference type="Proteomes" id="UP000007648"/>
    </source>
</evidence>
<dbReference type="Proteomes" id="UP000007648">
    <property type="component" value="Unassembled WGS sequence"/>
</dbReference>
<organism evidence="22 23">
    <name type="scientific">Sarcophilus harrisii</name>
    <name type="common">Tasmanian devil</name>
    <name type="synonym">Sarcophilus laniarius</name>
    <dbReference type="NCBI Taxonomy" id="9305"/>
    <lineage>
        <taxon>Eukaryota</taxon>
        <taxon>Metazoa</taxon>
        <taxon>Chordata</taxon>
        <taxon>Craniata</taxon>
        <taxon>Vertebrata</taxon>
        <taxon>Euteleostomi</taxon>
        <taxon>Mammalia</taxon>
        <taxon>Metatheria</taxon>
        <taxon>Dasyuromorphia</taxon>
        <taxon>Dasyuridae</taxon>
        <taxon>Sarcophilus</taxon>
    </lineage>
</organism>
<evidence type="ECO:0000256" key="20">
    <source>
        <dbReference type="SAM" id="MobiDB-lite"/>
    </source>
</evidence>
<reference evidence="22 23" key="1">
    <citation type="journal article" date="2011" name="Proc. Natl. Acad. Sci. U.S.A.">
        <title>Genetic diversity and population structure of the endangered marsupial Sarcophilus harrisii (Tasmanian devil).</title>
        <authorList>
            <person name="Miller W."/>
            <person name="Hayes V.M."/>
            <person name="Ratan A."/>
            <person name="Petersen D.C."/>
            <person name="Wittekindt N.E."/>
            <person name="Miller J."/>
            <person name="Walenz B."/>
            <person name="Knight J."/>
            <person name="Qi J."/>
            <person name="Zhao F."/>
            <person name="Wang Q."/>
            <person name="Bedoya-Reina O.C."/>
            <person name="Katiyar N."/>
            <person name="Tomsho L.P."/>
            <person name="Kasson L.M."/>
            <person name="Hardie R.A."/>
            <person name="Woodbridge P."/>
            <person name="Tindall E.A."/>
            <person name="Bertelsen M.F."/>
            <person name="Dixon D."/>
            <person name="Pyecroft S."/>
            <person name="Helgen K.M."/>
            <person name="Lesk A.M."/>
            <person name="Pringle T.H."/>
            <person name="Patterson N."/>
            <person name="Zhang Y."/>
            <person name="Kreiss A."/>
            <person name="Woods G.M."/>
            <person name="Jones M.E."/>
            <person name="Schuster S.C."/>
        </authorList>
    </citation>
    <scope>NUCLEOTIDE SEQUENCE [LARGE SCALE GENOMIC DNA]</scope>
</reference>
<keyword evidence="23" id="KW-1185">Reference proteome</keyword>
<dbReference type="InParanoid" id="A0A7N4PV89"/>
<dbReference type="GO" id="GO:0005509">
    <property type="term" value="F:calcium ion binding"/>
    <property type="evidence" value="ECO:0007669"/>
    <property type="project" value="InterPro"/>
</dbReference>
<accession>A0A7N4PV89</accession>
<evidence type="ECO:0000256" key="4">
    <source>
        <dbReference type="ARBA" id="ARBA00004632"/>
    </source>
</evidence>
<evidence type="ECO:0000256" key="15">
    <source>
        <dbReference type="ARBA" id="ARBA00023273"/>
    </source>
</evidence>
<evidence type="ECO:0000256" key="19">
    <source>
        <dbReference type="ARBA" id="ARBA00042981"/>
    </source>
</evidence>
<dbReference type="SMART" id="SM00054">
    <property type="entry name" value="EFh"/>
    <property type="match status" value="1"/>
</dbReference>
<keyword evidence="9" id="KW-0479">Metal-binding</keyword>
<keyword evidence="10" id="KW-0221">Differentiation</keyword>
<dbReference type="PROSITE" id="PS00018">
    <property type="entry name" value="EF_HAND_1"/>
    <property type="match status" value="1"/>
</dbReference>
<dbReference type="GeneTree" id="ENSGT00940000155845"/>
<keyword evidence="13" id="KW-0472">Membrane</keyword>
<evidence type="ECO:0000256" key="12">
    <source>
        <dbReference type="ARBA" id="ARBA00023013"/>
    </source>
</evidence>
<keyword evidence="7" id="KW-0963">Cytoplasm</keyword>
<keyword evidence="11" id="KW-0106">Calcium</keyword>
<name>A0A7N4PV89_SARHA</name>
<evidence type="ECO:0000313" key="22">
    <source>
        <dbReference type="Ensembl" id="ENSSHAP00000044121.1"/>
    </source>
</evidence>
<dbReference type="GO" id="GO:0030027">
    <property type="term" value="C:lamellipodium"/>
    <property type="evidence" value="ECO:0007669"/>
    <property type="project" value="UniProtKB-SubCell"/>
</dbReference>
<dbReference type="FunCoup" id="A0A7N4PV89">
    <property type="interactions" value="435"/>
</dbReference>
<dbReference type="Ensembl" id="ENSSHAT00000046663.1">
    <property type="protein sequence ID" value="ENSSHAP00000044121.1"/>
    <property type="gene ID" value="ENSSHAG00000021498.1"/>
</dbReference>
<evidence type="ECO:0000256" key="8">
    <source>
        <dbReference type="ARBA" id="ARBA00022707"/>
    </source>
</evidence>
<evidence type="ECO:0000259" key="21">
    <source>
        <dbReference type="PROSITE" id="PS50222"/>
    </source>
</evidence>
<evidence type="ECO:0000256" key="16">
    <source>
        <dbReference type="ARBA" id="ARBA00023288"/>
    </source>
</evidence>
<dbReference type="GO" id="GO:0005737">
    <property type="term" value="C:cytoplasm"/>
    <property type="evidence" value="ECO:0007669"/>
    <property type="project" value="UniProtKB-SubCell"/>
</dbReference>
<reference evidence="22" key="3">
    <citation type="submission" date="2025-09" db="UniProtKB">
        <authorList>
            <consortium name="Ensembl"/>
        </authorList>
    </citation>
    <scope>IDENTIFICATION</scope>
</reference>
<dbReference type="GO" id="GO:0004860">
    <property type="term" value="F:protein kinase inhibitor activity"/>
    <property type="evidence" value="ECO:0007669"/>
    <property type="project" value="UniProtKB-KW"/>
</dbReference>
<dbReference type="SUPFAM" id="SSF47473">
    <property type="entry name" value="EF-hand"/>
    <property type="match status" value="1"/>
</dbReference>
<dbReference type="GO" id="GO:0030154">
    <property type="term" value="P:cell differentiation"/>
    <property type="evidence" value="ECO:0007669"/>
    <property type="project" value="UniProtKB-KW"/>
</dbReference>
<dbReference type="InterPro" id="IPR002048">
    <property type="entry name" value="EF_hand_dom"/>
</dbReference>